<name>A0A317KHP1_9ACTN</name>
<proteinExistence type="inferred from homology"/>
<comment type="similarity">
    <text evidence="1">Belongs to the asp23 family.</text>
</comment>
<keyword evidence="3" id="KW-1185">Reference proteome</keyword>
<organism evidence="2 3">
    <name type="scientific">Micromonospora globispora</name>
    <dbReference type="NCBI Taxonomy" id="1450148"/>
    <lineage>
        <taxon>Bacteria</taxon>
        <taxon>Bacillati</taxon>
        <taxon>Actinomycetota</taxon>
        <taxon>Actinomycetes</taxon>
        <taxon>Micromonosporales</taxon>
        <taxon>Micromonosporaceae</taxon>
        <taxon>Micromonospora</taxon>
    </lineage>
</organism>
<evidence type="ECO:0000313" key="2">
    <source>
        <dbReference type="EMBL" id="PWU52704.1"/>
    </source>
</evidence>
<dbReference type="Proteomes" id="UP000245683">
    <property type="component" value="Unassembled WGS sequence"/>
</dbReference>
<sequence length="111" mass="11767">MTGTLPRRAAPIRELTGLPTRWIEAHLARLAAHAASQTPGVYAAAAVTARTDGRVARVDLDLVVAYGQHVPTVAEAVRRRVAARFEAYAGVTVQGVTVTVVDVRLPGEEAD</sequence>
<accession>A0A317KHP1</accession>
<gene>
    <name evidence="2" type="ORF">DLJ46_02515</name>
</gene>
<reference evidence="3" key="1">
    <citation type="submission" date="2018-05" db="EMBL/GenBank/DDBJ databases">
        <title>Micromonospora globispora sp. nov. and Micromonospora rugosa sp. nov., isolated from marine sediment.</title>
        <authorList>
            <person name="Carro L."/>
            <person name="Aysel V."/>
            <person name="Cetin D."/>
            <person name="Igual J.M."/>
            <person name="Klenk H.-P."/>
            <person name="Trujillo M.E."/>
            <person name="Sahin N."/>
        </authorList>
    </citation>
    <scope>NUCLEOTIDE SEQUENCE [LARGE SCALE GENOMIC DNA]</scope>
    <source>
        <strain evidence="3">S2904</strain>
    </source>
</reference>
<dbReference type="RefSeq" id="WP_123826999.1">
    <property type="nucleotide sequence ID" value="NZ_QGSV01000060.1"/>
</dbReference>
<comment type="caution">
    <text evidence="2">The sequence shown here is derived from an EMBL/GenBank/DDBJ whole genome shotgun (WGS) entry which is preliminary data.</text>
</comment>
<protein>
    <recommendedName>
        <fullName evidence="4">Asp23/Gls24 family envelope stress response protein</fullName>
    </recommendedName>
</protein>
<dbReference type="InterPro" id="IPR005531">
    <property type="entry name" value="Asp23"/>
</dbReference>
<dbReference type="AlphaFoldDB" id="A0A317KHP1"/>
<dbReference type="Pfam" id="PF03780">
    <property type="entry name" value="Asp23"/>
    <property type="match status" value="1"/>
</dbReference>
<dbReference type="EMBL" id="QGSV01000060">
    <property type="protein sequence ID" value="PWU52704.1"/>
    <property type="molecule type" value="Genomic_DNA"/>
</dbReference>
<dbReference type="PANTHER" id="PTHR34297">
    <property type="entry name" value="HYPOTHETICAL CYTOSOLIC PROTEIN-RELATED"/>
    <property type="match status" value="1"/>
</dbReference>
<evidence type="ECO:0008006" key="4">
    <source>
        <dbReference type="Google" id="ProtNLM"/>
    </source>
</evidence>
<evidence type="ECO:0000313" key="3">
    <source>
        <dbReference type="Proteomes" id="UP000245683"/>
    </source>
</evidence>
<evidence type="ECO:0000256" key="1">
    <source>
        <dbReference type="ARBA" id="ARBA00005721"/>
    </source>
</evidence>